<dbReference type="PANTHER" id="PTHR44196">
    <property type="entry name" value="DEHYDROGENASE/REDUCTASE SDR FAMILY MEMBER 7B"/>
    <property type="match status" value="1"/>
</dbReference>
<proteinExistence type="inferred from homology"/>
<dbReference type="InterPro" id="IPR002347">
    <property type="entry name" value="SDR_fam"/>
</dbReference>
<evidence type="ECO:0000313" key="3">
    <source>
        <dbReference type="EMBL" id="GAA2333566.1"/>
    </source>
</evidence>
<dbReference type="PRINTS" id="PR00081">
    <property type="entry name" value="GDHRDH"/>
</dbReference>
<keyword evidence="4" id="KW-1185">Reference proteome</keyword>
<accession>A0ABP5SKU9</accession>
<dbReference type="EMBL" id="BAAARV010000012">
    <property type="protein sequence ID" value="GAA2333566.1"/>
    <property type="molecule type" value="Genomic_DNA"/>
</dbReference>
<dbReference type="Proteomes" id="UP001501444">
    <property type="component" value="Unassembled WGS sequence"/>
</dbReference>
<comment type="similarity">
    <text evidence="1">Belongs to the short-chain dehydrogenases/reductases (SDR) family.</text>
</comment>
<evidence type="ECO:0000313" key="4">
    <source>
        <dbReference type="Proteomes" id="UP001501444"/>
    </source>
</evidence>
<dbReference type="InterPro" id="IPR036291">
    <property type="entry name" value="NAD(P)-bd_dom_sf"/>
</dbReference>
<gene>
    <name evidence="3" type="ORF">GCM10010170_012860</name>
</gene>
<reference evidence="4" key="1">
    <citation type="journal article" date="2019" name="Int. J. Syst. Evol. Microbiol.">
        <title>The Global Catalogue of Microorganisms (GCM) 10K type strain sequencing project: providing services to taxonomists for standard genome sequencing and annotation.</title>
        <authorList>
            <consortium name="The Broad Institute Genomics Platform"/>
            <consortium name="The Broad Institute Genome Sequencing Center for Infectious Disease"/>
            <person name="Wu L."/>
            <person name="Ma J."/>
        </authorList>
    </citation>
    <scope>NUCLEOTIDE SEQUENCE [LARGE SCALE GENOMIC DNA]</scope>
    <source>
        <strain evidence="4">JCM 3272</strain>
    </source>
</reference>
<keyword evidence="2" id="KW-0560">Oxidoreductase</keyword>
<evidence type="ECO:0000256" key="1">
    <source>
        <dbReference type="ARBA" id="ARBA00006484"/>
    </source>
</evidence>
<dbReference type="Pfam" id="PF00106">
    <property type="entry name" value="adh_short"/>
    <property type="match status" value="1"/>
</dbReference>
<evidence type="ECO:0000256" key="2">
    <source>
        <dbReference type="ARBA" id="ARBA00023002"/>
    </source>
</evidence>
<dbReference type="Gene3D" id="3.40.50.720">
    <property type="entry name" value="NAD(P)-binding Rossmann-like Domain"/>
    <property type="match status" value="1"/>
</dbReference>
<name>A0ABP5SKU9_9ACTN</name>
<dbReference type="PANTHER" id="PTHR44196:SF1">
    <property type="entry name" value="DEHYDROGENASE_REDUCTASE SDR FAMILY MEMBER 7B"/>
    <property type="match status" value="1"/>
</dbReference>
<dbReference type="SUPFAM" id="SSF51735">
    <property type="entry name" value="NAD(P)-binding Rossmann-fold domains"/>
    <property type="match status" value="1"/>
</dbReference>
<sequence>MALVTGASSGIGEAAALALAERGAAVALAARRTGRLDDLAGRIASAGGRALVVATDVTDREQAEAAVARTVQELGRLD</sequence>
<comment type="caution">
    <text evidence="3">The sequence shown here is derived from an EMBL/GenBank/DDBJ whole genome shotgun (WGS) entry which is preliminary data.</text>
</comment>
<protein>
    <recommendedName>
        <fullName evidence="5">SDR family NAD(P)-dependent oxidoreductase</fullName>
    </recommendedName>
</protein>
<organism evidence="3 4">
    <name type="scientific">Dactylosporangium salmoneum</name>
    <dbReference type="NCBI Taxonomy" id="53361"/>
    <lineage>
        <taxon>Bacteria</taxon>
        <taxon>Bacillati</taxon>
        <taxon>Actinomycetota</taxon>
        <taxon>Actinomycetes</taxon>
        <taxon>Micromonosporales</taxon>
        <taxon>Micromonosporaceae</taxon>
        <taxon>Dactylosporangium</taxon>
    </lineage>
</organism>
<evidence type="ECO:0008006" key="5">
    <source>
        <dbReference type="Google" id="ProtNLM"/>
    </source>
</evidence>